<feature type="transmembrane region" description="Helical" evidence="7">
    <location>
        <begin position="7"/>
        <end position="26"/>
    </location>
</feature>
<accession>A0A917V1P9</accession>
<evidence type="ECO:0000313" key="8">
    <source>
        <dbReference type="EMBL" id="GGK17471.1"/>
    </source>
</evidence>
<gene>
    <name evidence="8" type="ORF">GCM10011322_00180</name>
</gene>
<dbReference type="CDD" id="cd06581">
    <property type="entry name" value="TM_PBP1_LivM_like"/>
    <property type="match status" value="1"/>
</dbReference>
<dbReference type="PANTHER" id="PTHR30482:SF10">
    <property type="entry name" value="HIGH-AFFINITY BRANCHED-CHAIN AMINO ACID TRANSPORT PROTEIN BRAE"/>
    <property type="match status" value="1"/>
</dbReference>
<evidence type="ECO:0000256" key="2">
    <source>
        <dbReference type="ARBA" id="ARBA00022475"/>
    </source>
</evidence>
<evidence type="ECO:0000256" key="4">
    <source>
        <dbReference type="ARBA" id="ARBA00022989"/>
    </source>
</evidence>
<dbReference type="RefSeq" id="WP_188908192.1">
    <property type="nucleotide sequence ID" value="NZ_BMMF01000001.1"/>
</dbReference>
<evidence type="ECO:0000256" key="3">
    <source>
        <dbReference type="ARBA" id="ARBA00022692"/>
    </source>
</evidence>
<name>A0A917V1P9_9HYPH</name>
<dbReference type="AlphaFoldDB" id="A0A917V1P9"/>
<comment type="subcellular location">
    <subcellularLocation>
        <location evidence="1">Cell membrane</location>
        <topology evidence="1">Multi-pass membrane protein</topology>
    </subcellularLocation>
</comment>
<evidence type="ECO:0000256" key="7">
    <source>
        <dbReference type="SAM" id="Phobius"/>
    </source>
</evidence>
<evidence type="ECO:0000313" key="9">
    <source>
        <dbReference type="Proteomes" id="UP000600449"/>
    </source>
</evidence>
<dbReference type="PANTHER" id="PTHR30482">
    <property type="entry name" value="HIGH-AFFINITY BRANCHED-CHAIN AMINO ACID TRANSPORT SYSTEM PERMEASE"/>
    <property type="match status" value="1"/>
</dbReference>
<feature type="transmembrane region" description="Helical" evidence="7">
    <location>
        <begin position="137"/>
        <end position="155"/>
    </location>
</feature>
<keyword evidence="4 7" id="KW-1133">Transmembrane helix</keyword>
<evidence type="ECO:0000256" key="5">
    <source>
        <dbReference type="ARBA" id="ARBA00023136"/>
    </source>
</evidence>
<evidence type="ECO:0000256" key="1">
    <source>
        <dbReference type="ARBA" id="ARBA00004651"/>
    </source>
</evidence>
<dbReference type="Proteomes" id="UP000600449">
    <property type="component" value="Unassembled WGS sequence"/>
</dbReference>
<dbReference type="Pfam" id="PF02653">
    <property type="entry name" value="BPD_transp_2"/>
    <property type="match status" value="1"/>
</dbReference>
<feature type="transmembrane region" description="Helical" evidence="7">
    <location>
        <begin position="248"/>
        <end position="271"/>
    </location>
</feature>
<feature type="transmembrane region" description="Helical" evidence="7">
    <location>
        <begin position="162"/>
        <end position="181"/>
    </location>
</feature>
<dbReference type="GO" id="GO:0005886">
    <property type="term" value="C:plasma membrane"/>
    <property type="evidence" value="ECO:0007669"/>
    <property type="project" value="UniProtKB-SubCell"/>
</dbReference>
<feature type="region of interest" description="Disordered" evidence="6">
    <location>
        <begin position="327"/>
        <end position="348"/>
    </location>
</feature>
<dbReference type="InterPro" id="IPR043428">
    <property type="entry name" value="LivM-like"/>
</dbReference>
<protein>
    <submittedName>
        <fullName evidence="8">Branched-chain amino acid ABC transporter permease</fullName>
    </submittedName>
</protein>
<feature type="transmembrane region" description="Helical" evidence="7">
    <location>
        <begin position="59"/>
        <end position="79"/>
    </location>
</feature>
<keyword evidence="3 7" id="KW-0812">Transmembrane</keyword>
<dbReference type="GO" id="GO:0015658">
    <property type="term" value="F:branched-chain amino acid transmembrane transporter activity"/>
    <property type="evidence" value="ECO:0007669"/>
    <property type="project" value="InterPro"/>
</dbReference>
<organism evidence="8 9">
    <name type="scientific">Salinarimonas ramus</name>
    <dbReference type="NCBI Taxonomy" id="690164"/>
    <lineage>
        <taxon>Bacteria</taxon>
        <taxon>Pseudomonadati</taxon>
        <taxon>Pseudomonadota</taxon>
        <taxon>Alphaproteobacteria</taxon>
        <taxon>Hyphomicrobiales</taxon>
        <taxon>Salinarimonadaceae</taxon>
        <taxon>Salinarimonas</taxon>
    </lineage>
</organism>
<dbReference type="EMBL" id="BMMF01000001">
    <property type="protein sequence ID" value="GGK17471.1"/>
    <property type="molecule type" value="Genomic_DNA"/>
</dbReference>
<feature type="transmembrane region" description="Helical" evidence="7">
    <location>
        <begin position="291"/>
        <end position="313"/>
    </location>
</feature>
<proteinExistence type="predicted"/>
<keyword evidence="9" id="KW-1185">Reference proteome</keyword>
<reference evidence="8 9" key="1">
    <citation type="journal article" date="2014" name="Int. J. Syst. Evol. Microbiol.">
        <title>Complete genome sequence of Corynebacterium casei LMG S-19264T (=DSM 44701T), isolated from a smear-ripened cheese.</title>
        <authorList>
            <consortium name="US DOE Joint Genome Institute (JGI-PGF)"/>
            <person name="Walter F."/>
            <person name="Albersmeier A."/>
            <person name="Kalinowski J."/>
            <person name="Ruckert C."/>
        </authorList>
    </citation>
    <scope>NUCLEOTIDE SEQUENCE [LARGE SCALE GENOMIC DNA]</scope>
    <source>
        <strain evidence="8 9">CGMCC 1.9161</strain>
    </source>
</reference>
<dbReference type="InterPro" id="IPR001851">
    <property type="entry name" value="ABC_transp_permease"/>
</dbReference>
<feature type="transmembrane region" description="Helical" evidence="7">
    <location>
        <begin position="85"/>
        <end position="108"/>
    </location>
</feature>
<comment type="caution">
    <text evidence="8">The sequence shown here is derived from an EMBL/GenBank/DDBJ whole genome shotgun (WGS) entry which is preliminary data.</text>
</comment>
<feature type="transmembrane region" description="Helical" evidence="7">
    <location>
        <begin position="32"/>
        <end position="52"/>
    </location>
</feature>
<sequence length="348" mass="35696">MSARDLSTGFLPIVLVVALLALVPLFVTSNTILNFLVFTLIIALAAQGWNLLAGYGGQFSFGHAAFFGTGAYAAAILQVNLGVNAYVAFLVGIGLGALVGFVIGYLSFRSGLKGSYFALVTLAFAEVLRILANSAGFTGGAAGILIPLDVSAWNFQFESRGAYYWVALALVAAVLVLNRAIERARFGAQLVAVRENEAAARALGVDALSVKLKAIALSGAITAAAGGLYAQYFLYLDALIAYGPWISIEALLAPIVGGLGTVFGPLVGALALHGLSEASKLFVGEIPGIDLVIFGAVLILVVAFAPDGVMGVIGRVRRRLGGVSAKTSPASAAAPAPAPAPTREETPA</sequence>
<feature type="transmembrane region" description="Helical" evidence="7">
    <location>
        <begin position="214"/>
        <end position="236"/>
    </location>
</feature>
<keyword evidence="2" id="KW-1003">Cell membrane</keyword>
<keyword evidence="5 7" id="KW-0472">Membrane</keyword>
<evidence type="ECO:0000256" key="6">
    <source>
        <dbReference type="SAM" id="MobiDB-lite"/>
    </source>
</evidence>